<dbReference type="Proteomes" id="UP000240621">
    <property type="component" value="Unassembled WGS sequence"/>
</dbReference>
<dbReference type="PROSITE" id="PS51257">
    <property type="entry name" value="PROKAR_LIPOPROTEIN"/>
    <property type="match status" value="1"/>
</dbReference>
<keyword evidence="3" id="KW-0732">Signal</keyword>
<sequence length="331" mass="37272">MKSTLRFFILFIGLILAGCSSDKVKVGLLIHSLDKERWENDQKYFIESVNELGGKVFVAIADNDEQKQIQQAQDLLKRKIQTLVVIPVNQYSAANIVDLAHNRSVPVISYDRLINNSRVDYYVSTDNIKIGEMQANYMVNLVPEGNYALIGGSENDNNSRMLYLGQMNILQPYIERNEIYLVYRKFTKFWSEDEGYQMAKECLDENNNQIDAIVAGNDAIAYGVLRALKEQGLEKKIAVAGMDADLRNVREIVKGNQVMTVYKPIRTMASTAAEIAVKLARGEKFEGCNNRVSNGKRLVPAVLLDALPVTKDNIEQTVVADGYLKGKDIYQ</sequence>
<comment type="similarity">
    <text evidence="2">Belongs to the bacterial solute-binding protein 2 family.</text>
</comment>
<evidence type="ECO:0000256" key="1">
    <source>
        <dbReference type="ARBA" id="ARBA00004196"/>
    </source>
</evidence>
<keyword evidence="8" id="KW-1185">Reference proteome</keyword>
<dbReference type="PANTHER" id="PTHR30036:SF1">
    <property type="entry name" value="D-XYLOSE-BINDING PERIPLASMIC PROTEIN"/>
    <property type="match status" value="1"/>
</dbReference>
<dbReference type="SUPFAM" id="SSF53822">
    <property type="entry name" value="Periplasmic binding protein-like I"/>
    <property type="match status" value="1"/>
</dbReference>
<dbReference type="Pfam" id="PF13407">
    <property type="entry name" value="Peripla_BP_4"/>
    <property type="match status" value="1"/>
</dbReference>
<organism evidence="6 7">
    <name type="scientific">Prolixibacter denitrificans</name>
    <dbReference type="NCBI Taxonomy" id="1541063"/>
    <lineage>
        <taxon>Bacteria</taxon>
        <taxon>Pseudomonadati</taxon>
        <taxon>Bacteroidota</taxon>
        <taxon>Bacteroidia</taxon>
        <taxon>Marinilabiliales</taxon>
        <taxon>Prolixibacteraceae</taxon>
        <taxon>Prolixibacter</taxon>
    </lineage>
</organism>
<reference evidence="6 7" key="1">
    <citation type="submission" date="2018-03" db="EMBL/GenBank/DDBJ databases">
        <title>Genomic Encyclopedia of Archaeal and Bacterial Type Strains, Phase II (KMG-II): from individual species to whole genera.</title>
        <authorList>
            <person name="Goeker M."/>
        </authorList>
    </citation>
    <scope>NUCLEOTIDE SEQUENCE [LARGE SCALE GENOMIC DNA]</scope>
    <source>
        <strain evidence="6 7">DSM 27267</strain>
    </source>
</reference>
<dbReference type="InterPro" id="IPR028082">
    <property type="entry name" value="Peripla_BP_I"/>
</dbReference>
<dbReference type="InterPro" id="IPR025997">
    <property type="entry name" value="SBP_2_dom"/>
</dbReference>
<dbReference type="RefSeq" id="WP_106540528.1">
    <property type="nucleotide sequence ID" value="NZ_BLAU01000001.1"/>
</dbReference>
<protein>
    <submittedName>
        <fullName evidence="5">D-xylose ABC transporter substrate-binding protein</fullName>
    </submittedName>
    <submittedName>
        <fullName evidence="6">D-xylose transport system substrate-binding protein</fullName>
    </submittedName>
</protein>
<evidence type="ECO:0000313" key="7">
    <source>
        <dbReference type="Proteomes" id="UP000240621"/>
    </source>
</evidence>
<evidence type="ECO:0000256" key="2">
    <source>
        <dbReference type="ARBA" id="ARBA00007639"/>
    </source>
</evidence>
<dbReference type="GO" id="GO:0030246">
    <property type="term" value="F:carbohydrate binding"/>
    <property type="evidence" value="ECO:0007669"/>
    <property type="project" value="TreeGrafter"/>
</dbReference>
<dbReference type="GO" id="GO:0030288">
    <property type="term" value="C:outer membrane-bounded periplasmic space"/>
    <property type="evidence" value="ECO:0007669"/>
    <property type="project" value="TreeGrafter"/>
</dbReference>
<proteinExistence type="inferred from homology"/>
<evidence type="ECO:0000256" key="3">
    <source>
        <dbReference type="ARBA" id="ARBA00022729"/>
    </source>
</evidence>
<comment type="subcellular location">
    <subcellularLocation>
        <location evidence="1">Cell envelope</location>
    </subcellularLocation>
</comment>
<gene>
    <name evidence="6" type="ORF">CLV93_101445</name>
    <name evidence="5" type="ORF">JCM18694_03550</name>
</gene>
<evidence type="ECO:0000313" key="5">
    <source>
        <dbReference type="EMBL" id="GET20109.1"/>
    </source>
</evidence>
<evidence type="ECO:0000259" key="4">
    <source>
        <dbReference type="Pfam" id="PF13407"/>
    </source>
</evidence>
<name>A0A2P8CKK2_9BACT</name>
<dbReference type="OrthoDB" id="358279at2"/>
<dbReference type="Gene3D" id="3.40.50.2300">
    <property type="match status" value="2"/>
</dbReference>
<dbReference type="AlphaFoldDB" id="A0A2P8CKK2"/>
<dbReference type="InterPro" id="IPR050555">
    <property type="entry name" value="Bact_Solute-Bind_Prot2"/>
</dbReference>
<evidence type="ECO:0000313" key="6">
    <source>
        <dbReference type="EMBL" id="PSK85489.1"/>
    </source>
</evidence>
<evidence type="ECO:0000313" key="8">
    <source>
        <dbReference type="Proteomes" id="UP000396862"/>
    </source>
</evidence>
<dbReference type="EMBL" id="BLAU01000001">
    <property type="protein sequence ID" value="GET20109.1"/>
    <property type="molecule type" value="Genomic_DNA"/>
</dbReference>
<dbReference type="PANTHER" id="PTHR30036">
    <property type="entry name" value="D-XYLOSE-BINDING PERIPLASMIC PROTEIN"/>
    <property type="match status" value="1"/>
</dbReference>
<feature type="domain" description="Periplasmic binding protein" evidence="4">
    <location>
        <begin position="26"/>
        <end position="284"/>
    </location>
</feature>
<reference evidence="5 8" key="2">
    <citation type="submission" date="2019-10" db="EMBL/GenBank/DDBJ databases">
        <title>Prolixibacter strains distinguished by the presence of nitrate reductase genes were adept at nitrate-dependent anaerobic corrosion of metallic iron and carbon steel.</title>
        <authorList>
            <person name="Iino T."/>
            <person name="Shono N."/>
            <person name="Ito K."/>
            <person name="Nakamura R."/>
            <person name="Sueoka K."/>
            <person name="Harayama S."/>
            <person name="Ohkuma M."/>
        </authorList>
    </citation>
    <scope>NUCLEOTIDE SEQUENCE [LARGE SCALE GENOMIC DNA]</scope>
    <source>
        <strain evidence="5 8">MIC1-1</strain>
    </source>
</reference>
<dbReference type="Proteomes" id="UP000396862">
    <property type="component" value="Unassembled WGS sequence"/>
</dbReference>
<comment type="caution">
    <text evidence="6">The sequence shown here is derived from an EMBL/GenBank/DDBJ whole genome shotgun (WGS) entry which is preliminary data.</text>
</comment>
<accession>A0A2P8CKK2</accession>
<dbReference type="EMBL" id="PYGC01000001">
    <property type="protein sequence ID" value="PSK85489.1"/>
    <property type="molecule type" value="Genomic_DNA"/>
</dbReference>